<keyword evidence="4 6" id="KW-1133">Transmembrane helix</keyword>
<feature type="transmembrane region" description="Helical" evidence="6">
    <location>
        <begin position="553"/>
        <end position="571"/>
    </location>
</feature>
<feature type="transmembrane region" description="Helical" evidence="6">
    <location>
        <begin position="339"/>
        <end position="360"/>
    </location>
</feature>
<dbReference type="GeneID" id="110784491"/>
<evidence type="ECO:0000256" key="2">
    <source>
        <dbReference type="ARBA" id="ARBA00005982"/>
    </source>
</evidence>
<keyword evidence="3 6" id="KW-0812">Transmembrane</keyword>
<dbReference type="PANTHER" id="PTHR11654">
    <property type="entry name" value="OLIGOPEPTIDE TRANSPORTER-RELATED"/>
    <property type="match status" value="1"/>
</dbReference>
<evidence type="ECO:0000256" key="6">
    <source>
        <dbReference type="SAM" id="Phobius"/>
    </source>
</evidence>
<dbReference type="Gene3D" id="1.20.1250.20">
    <property type="entry name" value="MFS general substrate transporter like domains"/>
    <property type="match status" value="1"/>
</dbReference>
<dbReference type="GO" id="GO:0022857">
    <property type="term" value="F:transmembrane transporter activity"/>
    <property type="evidence" value="ECO:0000318"/>
    <property type="project" value="GO_Central"/>
</dbReference>
<feature type="transmembrane region" description="Helical" evidence="6">
    <location>
        <begin position="141"/>
        <end position="161"/>
    </location>
</feature>
<feature type="transmembrane region" description="Helical" evidence="6">
    <location>
        <begin position="182"/>
        <end position="205"/>
    </location>
</feature>
<feature type="transmembrane region" description="Helical" evidence="6">
    <location>
        <begin position="380"/>
        <end position="400"/>
    </location>
</feature>
<proteinExistence type="inferred from homology"/>
<accession>A0A9R0I8Q3</accession>
<dbReference type="GO" id="GO:0016020">
    <property type="term" value="C:membrane"/>
    <property type="evidence" value="ECO:0000318"/>
    <property type="project" value="GO_Central"/>
</dbReference>
<dbReference type="Pfam" id="PF00854">
    <property type="entry name" value="PTR2"/>
    <property type="match status" value="1"/>
</dbReference>
<reference evidence="7" key="1">
    <citation type="journal article" date="2021" name="Nat. Commun.">
        <title>Genomic analyses provide insights into spinach domestication and the genetic basis of agronomic traits.</title>
        <authorList>
            <person name="Cai X."/>
            <person name="Sun X."/>
            <person name="Xu C."/>
            <person name="Sun H."/>
            <person name="Wang X."/>
            <person name="Ge C."/>
            <person name="Zhang Z."/>
            <person name="Wang Q."/>
            <person name="Fei Z."/>
            <person name="Jiao C."/>
            <person name="Wang Q."/>
        </authorList>
    </citation>
    <scope>NUCLEOTIDE SEQUENCE [LARGE SCALE GENOMIC DNA]</scope>
    <source>
        <strain evidence="7">cv. Varoflay</strain>
    </source>
</reference>
<feature type="transmembrane region" description="Helical" evidence="6">
    <location>
        <begin position="62"/>
        <end position="84"/>
    </location>
</feature>
<protein>
    <submittedName>
        <fullName evidence="8">Protein NRT1/ PTR FAMILY 4.6</fullName>
    </submittedName>
</protein>
<dbReference type="Proteomes" id="UP000813463">
    <property type="component" value="Chromosome 1"/>
</dbReference>
<feature type="transmembrane region" description="Helical" evidence="6">
    <location>
        <begin position="421"/>
        <end position="441"/>
    </location>
</feature>
<keyword evidence="7" id="KW-1185">Reference proteome</keyword>
<comment type="similarity">
    <text evidence="2">Belongs to the major facilitator superfamily. Proton-dependent oligopeptide transporter (POT/PTR) (TC 2.A.17) family.</text>
</comment>
<feature type="transmembrane region" description="Helical" evidence="6">
    <location>
        <begin position="461"/>
        <end position="484"/>
    </location>
</feature>
<gene>
    <name evidence="8" type="primary">LOC110784491</name>
</gene>
<feature type="transmembrane region" description="Helical" evidence="6">
    <location>
        <begin position="505"/>
        <end position="527"/>
    </location>
</feature>
<name>A0A9R0I8Q3_SPIOL</name>
<evidence type="ECO:0000256" key="3">
    <source>
        <dbReference type="ARBA" id="ARBA00022692"/>
    </source>
</evidence>
<dbReference type="InterPro" id="IPR036259">
    <property type="entry name" value="MFS_trans_sf"/>
</dbReference>
<organism evidence="7 8">
    <name type="scientific">Spinacia oleracea</name>
    <name type="common">Spinach</name>
    <dbReference type="NCBI Taxonomy" id="3562"/>
    <lineage>
        <taxon>Eukaryota</taxon>
        <taxon>Viridiplantae</taxon>
        <taxon>Streptophyta</taxon>
        <taxon>Embryophyta</taxon>
        <taxon>Tracheophyta</taxon>
        <taxon>Spermatophyta</taxon>
        <taxon>Magnoliopsida</taxon>
        <taxon>eudicotyledons</taxon>
        <taxon>Gunneridae</taxon>
        <taxon>Pentapetalae</taxon>
        <taxon>Caryophyllales</taxon>
        <taxon>Chenopodiaceae</taxon>
        <taxon>Chenopodioideae</taxon>
        <taxon>Anserineae</taxon>
        <taxon>Spinacia</taxon>
    </lineage>
</organism>
<comment type="subcellular location">
    <subcellularLocation>
        <location evidence="1">Membrane</location>
        <topology evidence="1">Multi-pass membrane protein</topology>
    </subcellularLocation>
</comment>
<dbReference type="KEGG" id="soe:110784491"/>
<feature type="transmembrane region" description="Helical" evidence="6">
    <location>
        <begin position="91"/>
        <end position="113"/>
    </location>
</feature>
<sequence>MEIEKQLVQQSGDDGGEKWEGYVDWKGQPARRGRHGGFLSASFVLVVEVMENMAFLANASNLVMYVSNFMGTAFLLALVGGFLSDAFFTTYQVYLTSAAIEFLGLIVLTVQAYKPSLQPPQCNPTDHNTTTCREPNTAEAAMLYIGLYLVAAGVGGIKGSLPTHGAEQFDESTQEGRIKRSTFFNYFVFCLSAGGLIATTFVVWVEDNKGWKWGFLISTISILLSVPVFLGGSPFYRNRIPSGSPLTTISKVLLAAAVNSCTSKNTSNAVANMAASPQSYSIQTPKEEGEDEPIKGQERIQIPLETLTGSFKPLNNAVNSNPISPSLQCTIKEVEEVKIVLKIFPIFASTILLNCCLAQLSTFSVEQAASMDTNLGSLKVPPASLPVFPIVIIMVLAPIYDHIIIPFARNITKRETGVSHLQRIGAGLVLSVVAMAVAALVEVKRKQVAIHQGMVDSTSPLPVTFFWIAIQYALLGSADLFCLAGMLEFFFTEAPSSMRSLATSLSWASLAIGYYLSSVIVSIVNAATRRGHDDHSKAWLSGKNLNRYHLERFYWLLCVLGAVNFLNYLFWACRYKYRSTGSIR</sequence>
<evidence type="ECO:0000313" key="8">
    <source>
        <dbReference type="RefSeq" id="XP_021844642.2"/>
    </source>
</evidence>
<evidence type="ECO:0000256" key="5">
    <source>
        <dbReference type="ARBA" id="ARBA00023136"/>
    </source>
</evidence>
<dbReference type="GO" id="GO:0055085">
    <property type="term" value="P:transmembrane transport"/>
    <property type="evidence" value="ECO:0000318"/>
    <property type="project" value="GO_Central"/>
</dbReference>
<keyword evidence="5 6" id="KW-0472">Membrane</keyword>
<dbReference type="AlphaFoldDB" id="A0A9R0I8Q3"/>
<evidence type="ECO:0000256" key="1">
    <source>
        <dbReference type="ARBA" id="ARBA00004141"/>
    </source>
</evidence>
<reference evidence="8" key="2">
    <citation type="submission" date="2025-08" db="UniProtKB">
        <authorList>
            <consortium name="RefSeq"/>
        </authorList>
    </citation>
    <scope>IDENTIFICATION</scope>
    <source>
        <tissue evidence="8">Leaf</tissue>
    </source>
</reference>
<dbReference type="InterPro" id="IPR000109">
    <property type="entry name" value="POT_fam"/>
</dbReference>
<dbReference type="RefSeq" id="XP_021844642.2">
    <property type="nucleotide sequence ID" value="XM_021988950.2"/>
</dbReference>
<feature type="transmembrane region" description="Helical" evidence="6">
    <location>
        <begin position="211"/>
        <end position="230"/>
    </location>
</feature>
<dbReference type="SUPFAM" id="SSF103473">
    <property type="entry name" value="MFS general substrate transporter"/>
    <property type="match status" value="1"/>
</dbReference>
<feature type="transmembrane region" description="Helical" evidence="6">
    <location>
        <begin position="36"/>
        <end position="56"/>
    </location>
</feature>
<evidence type="ECO:0000313" key="7">
    <source>
        <dbReference type="Proteomes" id="UP000813463"/>
    </source>
</evidence>
<evidence type="ECO:0000256" key="4">
    <source>
        <dbReference type="ARBA" id="ARBA00022989"/>
    </source>
</evidence>